<dbReference type="OrthoDB" id="1452822at2"/>
<evidence type="ECO:0000313" key="4">
    <source>
        <dbReference type="Proteomes" id="UP000001635"/>
    </source>
</evidence>
<dbReference type="GO" id="GO:0016989">
    <property type="term" value="F:sigma factor antagonist activity"/>
    <property type="evidence" value="ECO:0007669"/>
    <property type="project" value="TreeGrafter"/>
</dbReference>
<protein>
    <submittedName>
        <fullName evidence="3">Anti-FecI sigma factor, FecR</fullName>
    </submittedName>
</protein>
<evidence type="ECO:0000259" key="1">
    <source>
        <dbReference type="Pfam" id="PF04773"/>
    </source>
</evidence>
<dbReference type="STRING" id="880070.Cycma_2345"/>
<proteinExistence type="predicted"/>
<feature type="domain" description="Protein FecR C-terminal" evidence="2">
    <location>
        <begin position="257"/>
        <end position="324"/>
    </location>
</feature>
<dbReference type="PANTHER" id="PTHR30273:SF2">
    <property type="entry name" value="PROTEIN FECR"/>
    <property type="match status" value="1"/>
</dbReference>
<evidence type="ECO:0000259" key="2">
    <source>
        <dbReference type="Pfam" id="PF16344"/>
    </source>
</evidence>
<dbReference type="Gene3D" id="3.55.50.30">
    <property type="match status" value="1"/>
</dbReference>
<dbReference type="Gene3D" id="2.60.120.1440">
    <property type="match status" value="1"/>
</dbReference>
<organism evidence="3 4">
    <name type="scientific">Cyclobacterium marinum (strain ATCC 25205 / DSM 745 / LMG 13164 / NCIMB 1802)</name>
    <name type="common">Flectobacillus marinus</name>
    <dbReference type="NCBI Taxonomy" id="880070"/>
    <lineage>
        <taxon>Bacteria</taxon>
        <taxon>Pseudomonadati</taxon>
        <taxon>Bacteroidota</taxon>
        <taxon>Cytophagia</taxon>
        <taxon>Cytophagales</taxon>
        <taxon>Cyclobacteriaceae</taxon>
        <taxon>Cyclobacterium</taxon>
    </lineage>
</organism>
<dbReference type="AlphaFoldDB" id="G0J624"/>
<dbReference type="KEGG" id="cmr:Cycma_2345"/>
<reference evidence="4" key="1">
    <citation type="submission" date="2011-07" db="EMBL/GenBank/DDBJ databases">
        <title>The complete genome of Cyclobacterium marinum DSM 745.</title>
        <authorList>
            <person name="Lucas S."/>
            <person name="Han J."/>
            <person name="Lapidus A."/>
            <person name="Bruce D."/>
            <person name="Goodwin L."/>
            <person name="Pitluck S."/>
            <person name="Peters L."/>
            <person name="Kyrpides N."/>
            <person name="Mavromatis K."/>
            <person name="Ivanova N."/>
            <person name="Ovchinnikova G."/>
            <person name="Chertkov O."/>
            <person name="Detter J.C."/>
            <person name="Tapia R."/>
            <person name="Han C."/>
            <person name="Land M."/>
            <person name="Hauser L."/>
            <person name="Markowitz V."/>
            <person name="Cheng J.-F."/>
            <person name="Hugenholtz P."/>
            <person name="Woyke T."/>
            <person name="Wu D."/>
            <person name="Tindall B."/>
            <person name="Schuetze A."/>
            <person name="Brambilla E."/>
            <person name="Klenk H.-P."/>
            <person name="Eisen J.A."/>
        </authorList>
    </citation>
    <scope>NUCLEOTIDE SEQUENCE [LARGE SCALE GENOMIC DNA]</scope>
    <source>
        <strain evidence="4">ATCC 25205 / DSM 745 / LMG 13164 / NCIMB 1802</strain>
    </source>
</reference>
<dbReference type="InterPro" id="IPR012373">
    <property type="entry name" value="Ferrdict_sens_TM"/>
</dbReference>
<dbReference type="HOGENOM" id="CLU_050192_2_2_10"/>
<gene>
    <name evidence="3" type="ordered locus">Cycma_2345</name>
</gene>
<dbReference type="Pfam" id="PF04773">
    <property type="entry name" value="FecR"/>
    <property type="match status" value="1"/>
</dbReference>
<keyword evidence="4" id="KW-1185">Reference proteome</keyword>
<sequence>MEDSLLIKYLLKETSKEESLVVKSWIESKKENEKYYNDFCWVWKKSIAIASTEEIDVDAAWEQFKKNRESKLLNSGPFSSQPFFSLPWVKVAASIVLLLGVTAMAFSFLPHSGKAYYASVNLTSLEESKEEVLLDGSQLTLNKHTKLSYRQKLLGEGRFVELMEGEAYFEVQKNPRKPFIISVDEVRVKVLGTSFNIKKTLGKTIIIVDEGLVQVSTGKDELFLTKNEKATIFTTEEKIRKEVSENQLFKYYVSKEFVAKDIALEELAEGLNEAYGSNIKLVSERARSLFITTTLPYGSLSDNLEIIRQTLGVSITQRDDAIIIE</sequence>
<dbReference type="eggNOG" id="COG3712">
    <property type="taxonomic scope" value="Bacteria"/>
</dbReference>
<dbReference type="Pfam" id="PF16344">
    <property type="entry name" value="FecR_C"/>
    <property type="match status" value="1"/>
</dbReference>
<dbReference type="Proteomes" id="UP000001635">
    <property type="component" value="Chromosome"/>
</dbReference>
<dbReference type="RefSeq" id="WP_014020380.1">
    <property type="nucleotide sequence ID" value="NC_015914.1"/>
</dbReference>
<accession>G0J624</accession>
<evidence type="ECO:0000313" key="3">
    <source>
        <dbReference type="EMBL" id="AEL26087.1"/>
    </source>
</evidence>
<feature type="domain" description="FecR protein" evidence="1">
    <location>
        <begin position="126"/>
        <end position="213"/>
    </location>
</feature>
<dbReference type="PIRSF" id="PIRSF018266">
    <property type="entry name" value="FecR"/>
    <property type="match status" value="1"/>
</dbReference>
<dbReference type="EMBL" id="CP002955">
    <property type="protein sequence ID" value="AEL26087.1"/>
    <property type="molecule type" value="Genomic_DNA"/>
</dbReference>
<name>G0J624_CYCMS</name>
<dbReference type="PANTHER" id="PTHR30273">
    <property type="entry name" value="PERIPLASMIC SIGNAL SENSOR AND SIGMA FACTOR ACTIVATOR FECR-RELATED"/>
    <property type="match status" value="1"/>
</dbReference>
<dbReference type="InterPro" id="IPR006860">
    <property type="entry name" value="FecR"/>
</dbReference>
<dbReference type="InterPro" id="IPR032508">
    <property type="entry name" value="FecR_C"/>
</dbReference>